<dbReference type="Proteomes" id="UP000242642">
    <property type="component" value="Unassembled WGS sequence"/>
</dbReference>
<dbReference type="AlphaFoldDB" id="A0A1I0DDY6"/>
<evidence type="ECO:0000313" key="6">
    <source>
        <dbReference type="EMBL" id="SET29940.1"/>
    </source>
</evidence>
<dbReference type="PANTHER" id="PTHR37482">
    <property type="entry name" value="OUTER MEMBRANE PROTEIN ASSEMBLY FACTOR BAME"/>
    <property type="match status" value="1"/>
</dbReference>
<dbReference type="RefSeq" id="WP_093320291.1">
    <property type="nucleotide sequence ID" value="NZ_FOHV01000015.1"/>
</dbReference>
<evidence type="ECO:0000313" key="7">
    <source>
        <dbReference type="Proteomes" id="UP000242642"/>
    </source>
</evidence>
<evidence type="ECO:0000256" key="4">
    <source>
        <dbReference type="HAMAP-Rule" id="MF_00925"/>
    </source>
</evidence>
<evidence type="ECO:0000256" key="1">
    <source>
        <dbReference type="ARBA" id="ARBA00022729"/>
    </source>
</evidence>
<keyword evidence="4" id="KW-0449">Lipoprotein</keyword>
<dbReference type="InterPro" id="IPR037873">
    <property type="entry name" value="BamE-like"/>
</dbReference>
<dbReference type="EMBL" id="FOHV01000015">
    <property type="protein sequence ID" value="SET29940.1"/>
    <property type="molecule type" value="Genomic_DNA"/>
</dbReference>
<dbReference type="NCBIfam" id="NF008585">
    <property type="entry name" value="PRK11548.1"/>
    <property type="match status" value="1"/>
</dbReference>
<comment type="similarity">
    <text evidence="4">Belongs to the BamE family.</text>
</comment>
<dbReference type="InterPro" id="IPR026592">
    <property type="entry name" value="BamE"/>
</dbReference>
<dbReference type="PROSITE" id="PS51257">
    <property type="entry name" value="PROKAR_LIPOPROTEIN"/>
    <property type="match status" value="1"/>
</dbReference>
<evidence type="ECO:0000256" key="3">
    <source>
        <dbReference type="ARBA" id="ARBA00023237"/>
    </source>
</evidence>
<sequence length="111" mass="12666">MRNKFIFRISLIVIAMSLLSGCNQILYKPDLNQGNYLAEGAAKSVTEGMTQEQVLYLLGSPITTDVFDKSRWIYIFRQQPSREALRQEKLIVTFDSEGLVSSLKYEPVTEL</sequence>
<protein>
    <recommendedName>
        <fullName evidence="4">Outer membrane protein assembly factor BamE</fullName>
    </recommendedName>
</protein>
<dbReference type="GO" id="GO:1990063">
    <property type="term" value="C:Bam protein complex"/>
    <property type="evidence" value="ECO:0007669"/>
    <property type="project" value="TreeGrafter"/>
</dbReference>
<keyword evidence="3 4" id="KW-0998">Cell outer membrane</keyword>
<evidence type="ECO:0000259" key="5">
    <source>
        <dbReference type="Pfam" id="PF04355"/>
    </source>
</evidence>
<organism evidence="6 7">
    <name type="scientific">Thorsellia anophelis DSM 18579</name>
    <dbReference type="NCBI Taxonomy" id="1123402"/>
    <lineage>
        <taxon>Bacteria</taxon>
        <taxon>Pseudomonadati</taxon>
        <taxon>Pseudomonadota</taxon>
        <taxon>Gammaproteobacteria</taxon>
        <taxon>Enterobacterales</taxon>
        <taxon>Thorselliaceae</taxon>
        <taxon>Thorsellia</taxon>
    </lineage>
</organism>
<feature type="domain" description="Outer membrane protein assembly factor BamE" evidence="5">
    <location>
        <begin position="34"/>
        <end position="102"/>
    </location>
</feature>
<accession>A0A1I0DDY6</accession>
<proteinExistence type="inferred from homology"/>
<keyword evidence="4" id="KW-0564">Palmitate</keyword>
<gene>
    <name evidence="4" type="primary">bamE</name>
    <name evidence="6" type="ORF">SAMN02583745_01928</name>
</gene>
<dbReference type="PANTHER" id="PTHR37482:SF1">
    <property type="entry name" value="OUTER MEMBRANE PROTEIN ASSEMBLY FACTOR BAME"/>
    <property type="match status" value="1"/>
</dbReference>
<comment type="subcellular location">
    <subcellularLocation>
        <location evidence="4">Cell outer membrane</location>
        <topology evidence="4">Lipid-anchor</topology>
    </subcellularLocation>
</comment>
<dbReference type="Pfam" id="PF04355">
    <property type="entry name" value="BamE"/>
    <property type="match status" value="1"/>
</dbReference>
<reference evidence="7" key="1">
    <citation type="submission" date="2016-10" db="EMBL/GenBank/DDBJ databases">
        <authorList>
            <person name="Varghese N."/>
            <person name="Submissions S."/>
        </authorList>
    </citation>
    <scope>NUCLEOTIDE SEQUENCE [LARGE SCALE GENOMIC DNA]</scope>
    <source>
        <strain evidence="7">DSM 18579</strain>
    </source>
</reference>
<comment type="subunit">
    <text evidence="4">Part of the Bam complex, which is composed of the outer membrane protein BamA, and four lipoproteins BamB, BamC, BamD and BamE.</text>
</comment>
<dbReference type="HAMAP" id="MF_00925">
    <property type="entry name" value="OM_assembly_BamE"/>
    <property type="match status" value="1"/>
</dbReference>
<dbReference type="Gene3D" id="3.30.1450.10">
    <property type="match status" value="1"/>
</dbReference>
<comment type="function">
    <text evidence="4">Part of the outer membrane protein assembly complex, which is involved in assembly and insertion of beta-barrel proteins into the outer membrane.</text>
</comment>
<dbReference type="GO" id="GO:0043165">
    <property type="term" value="P:Gram-negative-bacterium-type cell outer membrane assembly"/>
    <property type="evidence" value="ECO:0007669"/>
    <property type="project" value="UniProtKB-UniRule"/>
</dbReference>
<dbReference type="STRING" id="1123402.SAMN02583745_01928"/>
<dbReference type="InterPro" id="IPR007450">
    <property type="entry name" value="BamE_dom"/>
</dbReference>
<dbReference type="GO" id="GO:0051205">
    <property type="term" value="P:protein insertion into membrane"/>
    <property type="evidence" value="ECO:0007669"/>
    <property type="project" value="UniProtKB-UniRule"/>
</dbReference>
<keyword evidence="7" id="KW-1185">Reference proteome</keyword>
<evidence type="ECO:0000256" key="2">
    <source>
        <dbReference type="ARBA" id="ARBA00023136"/>
    </source>
</evidence>
<keyword evidence="2 4" id="KW-0472">Membrane</keyword>
<name>A0A1I0DDY6_9GAMM</name>
<dbReference type="GO" id="GO:0030674">
    <property type="term" value="F:protein-macromolecule adaptor activity"/>
    <property type="evidence" value="ECO:0007669"/>
    <property type="project" value="TreeGrafter"/>
</dbReference>
<keyword evidence="1 4" id="KW-0732">Signal</keyword>
<dbReference type="OrthoDB" id="9808250at2"/>